<dbReference type="InterPro" id="IPR019257">
    <property type="entry name" value="MeTrfase_dom"/>
</dbReference>
<keyword evidence="2 4" id="KW-0808">Transferase</keyword>
<accession>A0A1P8MQF0</accession>
<dbReference type="KEGG" id="tom:BWR18_00205"/>
<sequence>MDGSTQLEARDDALIADALTGLRADAKTLSPKWLYDHRGSALFEEITRLPEYYPTRTEAGILRDNATALARLVPPGGALIELGSGASIKTRTLLDAGNHIGAYGPIDISRDFLFETADGLRNAYPAIDIVPVVADFTAPVTLPDRLAALPKVAFFPGSTIGNLTPARAHALLSGIRAWPGIKAFILGADMVKDTRTLVAAYDDAQGVTAKFIGNILIRLNREADADFDPAGFDHKATWNAARARIDMHLLSNRDQHVTLDGHVIEFAKGEPIHVSAARKFTVDSLVALAADAGWDVRQRHVDDGARFSVAVLTPVR</sequence>
<dbReference type="EMBL" id="CP019312">
    <property type="protein sequence ID" value="APX10295.1"/>
    <property type="molecule type" value="Genomic_DNA"/>
</dbReference>
<organism evidence="4 5">
    <name type="scientific">Tateyamaria omphalii</name>
    <dbReference type="NCBI Taxonomy" id="299262"/>
    <lineage>
        <taxon>Bacteria</taxon>
        <taxon>Pseudomonadati</taxon>
        <taxon>Pseudomonadota</taxon>
        <taxon>Alphaproteobacteria</taxon>
        <taxon>Rhodobacterales</taxon>
        <taxon>Roseobacteraceae</taxon>
        <taxon>Tateyamaria</taxon>
    </lineage>
</organism>
<evidence type="ECO:0000313" key="5">
    <source>
        <dbReference type="Proteomes" id="UP000186336"/>
    </source>
</evidence>
<dbReference type="Pfam" id="PF10017">
    <property type="entry name" value="Methyltransf_33"/>
    <property type="match status" value="1"/>
</dbReference>
<keyword evidence="5" id="KW-1185">Reference proteome</keyword>
<dbReference type="InterPro" id="IPR017804">
    <property type="entry name" value="MeTrfase_EgtD-like"/>
</dbReference>
<dbReference type="Gene3D" id="3.40.50.150">
    <property type="entry name" value="Vaccinia Virus protein VP39"/>
    <property type="match status" value="1"/>
</dbReference>
<dbReference type="GO" id="GO:0008168">
    <property type="term" value="F:methyltransferase activity"/>
    <property type="evidence" value="ECO:0007669"/>
    <property type="project" value="UniProtKB-KW"/>
</dbReference>
<dbReference type="GO" id="GO:0032259">
    <property type="term" value="P:methylation"/>
    <property type="evidence" value="ECO:0007669"/>
    <property type="project" value="UniProtKB-KW"/>
</dbReference>
<dbReference type="InterPro" id="IPR029063">
    <property type="entry name" value="SAM-dependent_MTases_sf"/>
</dbReference>
<evidence type="ECO:0000256" key="1">
    <source>
        <dbReference type="ARBA" id="ARBA00022603"/>
    </source>
</evidence>
<dbReference type="PANTHER" id="PTHR43397">
    <property type="entry name" value="ERGOTHIONEINE BIOSYNTHESIS PROTEIN 1"/>
    <property type="match status" value="1"/>
</dbReference>
<dbReference type="InterPro" id="IPR051128">
    <property type="entry name" value="EgtD_Methyltrsf_superfamily"/>
</dbReference>
<dbReference type="STRING" id="299262.BWR18_00205"/>
<gene>
    <name evidence="4" type="ORF">BWR18_00205</name>
</gene>
<proteinExistence type="predicted"/>
<protein>
    <submittedName>
        <fullName evidence="4">L-histidine N(Alpha)-methyltransferase</fullName>
    </submittedName>
</protein>
<keyword evidence="1 4" id="KW-0489">Methyltransferase</keyword>
<feature type="domain" description="Histidine-specific methyltransferase SAM-dependent" evidence="3">
    <location>
        <begin position="16"/>
        <end position="313"/>
    </location>
</feature>
<evidence type="ECO:0000259" key="3">
    <source>
        <dbReference type="Pfam" id="PF10017"/>
    </source>
</evidence>
<dbReference type="AlphaFoldDB" id="A0A1P8MQF0"/>
<reference evidence="4 5" key="1">
    <citation type="submission" date="2017-01" db="EMBL/GenBank/DDBJ databases">
        <title>Complete genome of Tateyamaria omphalii DOK1-4 isolated from seawater in Dokdo.</title>
        <authorList>
            <person name="Kim J.H."/>
            <person name="Chi W.-J."/>
        </authorList>
    </citation>
    <scope>NUCLEOTIDE SEQUENCE [LARGE SCALE GENOMIC DNA]</scope>
    <source>
        <strain evidence="4 5">DOK1-4</strain>
    </source>
</reference>
<dbReference type="Proteomes" id="UP000186336">
    <property type="component" value="Chromosome"/>
</dbReference>
<dbReference type="PANTHER" id="PTHR43397:SF1">
    <property type="entry name" value="ERGOTHIONEINE BIOSYNTHESIS PROTEIN 1"/>
    <property type="match status" value="1"/>
</dbReference>
<name>A0A1P8MQF0_9RHOB</name>
<evidence type="ECO:0000256" key="2">
    <source>
        <dbReference type="ARBA" id="ARBA00022679"/>
    </source>
</evidence>
<evidence type="ECO:0000313" key="4">
    <source>
        <dbReference type="EMBL" id="APX10295.1"/>
    </source>
</evidence>
<dbReference type="InterPro" id="IPR035094">
    <property type="entry name" value="EgtD"/>
</dbReference>
<dbReference type="NCBIfam" id="TIGR03438">
    <property type="entry name" value="egtD_ergothio"/>
    <property type="match status" value="1"/>
</dbReference>
<dbReference type="PIRSF" id="PIRSF018005">
    <property type="entry name" value="UCP018005"/>
    <property type="match status" value="1"/>
</dbReference>